<dbReference type="Proteomes" id="UP001206895">
    <property type="component" value="Unassembled WGS sequence"/>
</dbReference>
<evidence type="ECO:0000313" key="3">
    <source>
        <dbReference type="Proteomes" id="UP001206895"/>
    </source>
</evidence>
<feature type="compositionally biased region" description="Pro residues" evidence="1">
    <location>
        <begin position="248"/>
        <end position="259"/>
    </location>
</feature>
<dbReference type="InterPro" id="IPR029016">
    <property type="entry name" value="GAF-like_dom_sf"/>
</dbReference>
<accession>A0ABT1HJS7</accession>
<organism evidence="2 3">
    <name type="scientific">Williamsia maris</name>
    <dbReference type="NCBI Taxonomy" id="72806"/>
    <lineage>
        <taxon>Bacteria</taxon>
        <taxon>Bacillati</taxon>
        <taxon>Actinomycetota</taxon>
        <taxon>Actinomycetes</taxon>
        <taxon>Mycobacteriales</taxon>
        <taxon>Nocardiaceae</taxon>
        <taxon>Williamsia</taxon>
    </lineage>
</organism>
<proteinExistence type="predicted"/>
<dbReference type="Gene3D" id="3.30.450.40">
    <property type="match status" value="1"/>
</dbReference>
<name>A0ABT1HJS7_9NOCA</name>
<dbReference type="SUPFAM" id="SSF55781">
    <property type="entry name" value="GAF domain-like"/>
    <property type="match status" value="1"/>
</dbReference>
<feature type="region of interest" description="Disordered" evidence="1">
    <location>
        <begin position="230"/>
        <end position="259"/>
    </location>
</feature>
<evidence type="ECO:0000313" key="2">
    <source>
        <dbReference type="EMBL" id="MCP2178193.1"/>
    </source>
</evidence>
<keyword evidence="3" id="KW-1185">Reference proteome</keyword>
<evidence type="ECO:0000256" key="1">
    <source>
        <dbReference type="SAM" id="MobiDB-lite"/>
    </source>
</evidence>
<comment type="caution">
    <text evidence="2">The sequence shown here is derived from an EMBL/GenBank/DDBJ whole genome shotgun (WGS) entry which is preliminary data.</text>
</comment>
<reference evidence="2 3" key="1">
    <citation type="submission" date="2022-06" db="EMBL/GenBank/DDBJ databases">
        <title>Genomic Encyclopedia of Archaeal and Bacterial Type Strains, Phase II (KMG-II): from individual species to whole genera.</title>
        <authorList>
            <person name="Goeker M."/>
        </authorList>
    </citation>
    <scope>NUCLEOTIDE SEQUENCE [LARGE SCALE GENOMIC DNA]</scope>
    <source>
        <strain evidence="2 3">DSM 44693</strain>
    </source>
</reference>
<dbReference type="RefSeq" id="WP_253663139.1">
    <property type="nucleotide sequence ID" value="NZ_BAAAJQ010000003.1"/>
</dbReference>
<gene>
    <name evidence="2" type="ORF">LX13_004034</name>
</gene>
<dbReference type="EMBL" id="JAMTCJ010000004">
    <property type="protein sequence ID" value="MCP2178193.1"/>
    <property type="molecule type" value="Genomic_DNA"/>
</dbReference>
<protein>
    <submittedName>
        <fullName evidence="2">GAF domain-containing protein</fullName>
    </submittedName>
</protein>
<sequence>MTAEQSRVAIADLASTLTGDFDLPVVMQTVARYAREGLTAYSATVVLVDPYVLGAPSRVAHIVAESVVDRREADQMLNSTGPGLESALGGATTMMAEIADDTRWPAYRERAALLGMRSVRAYPINALSVVLGSVVIHTSEPWGVTRPNGLGQMLADLTALALTVGTARERREHASTAVGRVLEGSASMAIAIGIVAAARDIDADAARDELTRLARAHDVTTTEHATAIVAGHDSAPGDPTAGGTLIPPAVPDPPRYFTS</sequence>